<evidence type="ECO:0000313" key="1">
    <source>
        <dbReference type="EMBL" id="GBP89653.1"/>
    </source>
</evidence>
<organism evidence="1 2">
    <name type="scientific">Eumeta variegata</name>
    <name type="common">Bagworm moth</name>
    <name type="synonym">Eumeta japonica</name>
    <dbReference type="NCBI Taxonomy" id="151549"/>
    <lineage>
        <taxon>Eukaryota</taxon>
        <taxon>Metazoa</taxon>
        <taxon>Ecdysozoa</taxon>
        <taxon>Arthropoda</taxon>
        <taxon>Hexapoda</taxon>
        <taxon>Insecta</taxon>
        <taxon>Pterygota</taxon>
        <taxon>Neoptera</taxon>
        <taxon>Endopterygota</taxon>
        <taxon>Lepidoptera</taxon>
        <taxon>Glossata</taxon>
        <taxon>Ditrysia</taxon>
        <taxon>Tineoidea</taxon>
        <taxon>Psychidae</taxon>
        <taxon>Oiketicinae</taxon>
        <taxon>Eumeta</taxon>
    </lineage>
</organism>
<keyword evidence="2" id="KW-1185">Reference proteome</keyword>
<reference evidence="1 2" key="1">
    <citation type="journal article" date="2019" name="Commun. Biol.">
        <title>The bagworm genome reveals a unique fibroin gene that provides high tensile strength.</title>
        <authorList>
            <person name="Kono N."/>
            <person name="Nakamura H."/>
            <person name="Ohtoshi R."/>
            <person name="Tomita M."/>
            <person name="Numata K."/>
            <person name="Arakawa K."/>
        </authorList>
    </citation>
    <scope>NUCLEOTIDE SEQUENCE [LARGE SCALE GENOMIC DNA]</scope>
</reference>
<name>A0A4C1ZSC7_EUMVA</name>
<dbReference type="Proteomes" id="UP000299102">
    <property type="component" value="Unassembled WGS sequence"/>
</dbReference>
<proteinExistence type="predicted"/>
<gene>
    <name evidence="1" type="ORF">EVAR_100325_1</name>
</gene>
<sequence length="126" mass="14286">MAIVTDSVIGSATDSLLFKANSLIGRKLRTHCPILPWIEQILDAVKGHCYRHRPGIGLEAKNSRDMKLRLCFHDEAPSLATVCNWFNEFRRGGTNPTDDLRGDVLLRRRPETTSVMCGSRHRLTRE</sequence>
<protein>
    <recommendedName>
        <fullName evidence="3">Mos1 transposase HTH domain-containing protein</fullName>
    </recommendedName>
</protein>
<accession>A0A4C1ZSC7</accession>
<evidence type="ECO:0008006" key="3">
    <source>
        <dbReference type="Google" id="ProtNLM"/>
    </source>
</evidence>
<dbReference type="AlphaFoldDB" id="A0A4C1ZSC7"/>
<evidence type="ECO:0000313" key="2">
    <source>
        <dbReference type="Proteomes" id="UP000299102"/>
    </source>
</evidence>
<comment type="caution">
    <text evidence="1">The sequence shown here is derived from an EMBL/GenBank/DDBJ whole genome shotgun (WGS) entry which is preliminary data.</text>
</comment>
<dbReference type="EMBL" id="BGZK01002016">
    <property type="protein sequence ID" value="GBP89653.1"/>
    <property type="molecule type" value="Genomic_DNA"/>
</dbReference>